<dbReference type="InterPro" id="IPR036772">
    <property type="entry name" value="SRCR-like_dom_sf"/>
</dbReference>
<evidence type="ECO:0000256" key="2">
    <source>
        <dbReference type="ARBA" id="ARBA00022692"/>
    </source>
</evidence>
<comment type="subcellular location">
    <subcellularLocation>
        <location evidence="1">Membrane</location>
        <topology evidence="1">Single-pass membrane protein</topology>
    </subcellularLocation>
</comment>
<dbReference type="PANTHER" id="PTHR48071">
    <property type="entry name" value="SRCR DOMAIN-CONTAINING PROTEIN"/>
    <property type="match status" value="1"/>
</dbReference>
<accession>A0AAD3MVT3</accession>
<keyword evidence="7 9" id="KW-1015">Disulfide bond</keyword>
<feature type="domain" description="SRCR" evidence="10">
    <location>
        <begin position="80"/>
        <end position="164"/>
    </location>
</feature>
<evidence type="ECO:0000256" key="9">
    <source>
        <dbReference type="PROSITE-ProRule" id="PRU00196"/>
    </source>
</evidence>
<dbReference type="FunFam" id="3.10.250.10:FF:000016">
    <property type="entry name" value="Scavenger receptor cysteine-rich protein type 12"/>
    <property type="match status" value="1"/>
</dbReference>
<sequence>MQGDNSVKVPQVPKGQRFAISCSHDSNDDVLSICLKSLLHTEQTQSPVDRTTIFLFLLHRKATKGLINLVTDLIAELNDMRLVGGGSHCAGTLEVEHQKEWRPVSFQHSWSLKAADVVCRQLNCSSAVSTSKVNDWAEPLPAWCFYPNCHGSAHALMDCGTVKK</sequence>
<keyword evidence="4" id="KW-0677">Repeat</keyword>
<dbReference type="EMBL" id="BRZM01000043">
    <property type="protein sequence ID" value="GLD61133.1"/>
    <property type="molecule type" value="Genomic_DNA"/>
</dbReference>
<evidence type="ECO:0000256" key="1">
    <source>
        <dbReference type="ARBA" id="ARBA00004167"/>
    </source>
</evidence>
<organism evidence="11 12">
    <name type="scientific">Lates japonicus</name>
    <name type="common">Japanese lates</name>
    <dbReference type="NCBI Taxonomy" id="270547"/>
    <lineage>
        <taxon>Eukaryota</taxon>
        <taxon>Metazoa</taxon>
        <taxon>Chordata</taxon>
        <taxon>Craniata</taxon>
        <taxon>Vertebrata</taxon>
        <taxon>Euteleostomi</taxon>
        <taxon>Actinopterygii</taxon>
        <taxon>Neopterygii</taxon>
        <taxon>Teleostei</taxon>
        <taxon>Neoteleostei</taxon>
        <taxon>Acanthomorphata</taxon>
        <taxon>Carangaria</taxon>
        <taxon>Carangaria incertae sedis</taxon>
        <taxon>Centropomidae</taxon>
        <taxon>Lates</taxon>
    </lineage>
</organism>
<dbReference type="GO" id="GO:0004252">
    <property type="term" value="F:serine-type endopeptidase activity"/>
    <property type="evidence" value="ECO:0007669"/>
    <property type="project" value="TreeGrafter"/>
</dbReference>
<evidence type="ECO:0000259" key="10">
    <source>
        <dbReference type="PROSITE" id="PS50287"/>
    </source>
</evidence>
<name>A0AAD3MVT3_LATJO</name>
<dbReference type="AlphaFoldDB" id="A0AAD3MVT3"/>
<protein>
    <submittedName>
        <fullName evidence="11">Antigen WC1.1-like protein</fullName>
    </submittedName>
</protein>
<dbReference type="SUPFAM" id="SSF56487">
    <property type="entry name" value="SRCR-like"/>
    <property type="match status" value="1"/>
</dbReference>
<evidence type="ECO:0000256" key="4">
    <source>
        <dbReference type="ARBA" id="ARBA00022737"/>
    </source>
</evidence>
<evidence type="ECO:0000256" key="6">
    <source>
        <dbReference type="ARBA" id="ARBA00023136"/>
    </source>
</evidence>
<evidence type="ECO:0000256" key="7">
    <source>
        <dbReference type="ARBA" id="ARBA00023157"/>
    </source>
</evidence>
<evidence type="ECO:0000256" key="5">
    <source>
        <dbReference type="ARBA" id="ARBA00022989"/>
    </source>
</evidence>
<comment type="caution">
    <text evidence="9">Lacks conserved residue(s) required for the propagation of feature annotation.</text>
</comment>
<keyword evidence="3" id="KW-0732">Signal</keyword>
<dbReference type="Proteomes" id="UP001279410">
    <property type="component" value="Unassembled WGS sequence"/>
</dbReference>
<dbReference type="GO" id="GO:0031638">
    <property type="term" value="P:zymogen activation"/>
    <property type="evidence" value="ECO:0007669"/>
    <property type="project" value="TreeGrafter"/>
</dbReference>
<dbReference type="GO" id="GO:0005886">
    <property type="term" value="C:plasma membrane"/>
    <property type="evidence" value="ECO:0007669"/>
    <property type="project" value="TreeGrafter"/>
</dbReference>
<comment type="caution">
    <text evidence="11">The sequence shown here is derived from an EMBL/GenBank/DDBJ whole genome shotgun (WGS) entry which is preliminary data.</text>
</comment>
<dbReference type="PROSITE" id="PS50287">
    <property type="entry name" value="SRCR_2"/>
    <property type="match status" value="1"/>
</dbReference>
<feature type="disulfide bond" evidence="9">
    <location>
        <begin position="149"/>
        <end position="159"/>
    </location>
</feature>
<proteinExistence type="predicted"/>
<evidence type="ECO:0000256" key="8">
    <source>
        <dbReference type="ARBA" id="ARBA00023180"/>
    </source>
</evidence>
<keyword evidence="5" id="KW-1133">Transmembrane helix</keyword>
<keyword evidence="12" id="KW-1185">Reference proteome</keyword>
<reference evidence="11" key="1">
    <citation type="submission" date="2022-08" db="EMBL/GenBank/DDBJ databases">
        <title>Genome sequencing of akame (Lates japonicus).</title>
        <authorList>
            <person name="Hashiguchi Y."/>
            <person name="Takahashi H."/>
        </authorList>
    </citation>
    <scope>NUCLEOTIDE SEQUENCE</scope>
    <source>
        <strain evidence="11">Kochi</strain>
    </source>
</reference>
<gene>
    <name evidence="11" type="ORF">AKAME5_001298000</name>
</gene>
<evidence type="ECO:0000313" key="12">
    <source>
        <dbReference type="Proteomes" id="UP001279410"/>
    </source>
</evidence>
<dbReference type="PRINTS" id="PR00258">
    <property type="entry name" value="SPERACTRCPTR"/>
</dbReference>
<dbReference type="Gene3D" id="3.10.250.10">
    <property type="entry name" value="SRCR-like domain"/>
    <property type="match status" value="1"/>
</dbReference>
<keyword evidence="2" id="KW-0812">Transmembrane</keyword>
<dbReference type="PANTHER" id="PTHR48071:SF27">
    <property type="entry name" value="SCAVENGER RECEPTOR CYSTEINE-RICH TYPE 1 PROTEIN M130-LIKE"/>
    <property type="match status" value="1"/>
</dbReference>
<evidence type="ECO:0000256" key="3">
    <source>
        <dbReference type="ARBA" id="ARBA00022729"/>
    </source>
</evidence>
<dbReference type="SMART" id="SM00202">
    <property type="entry name" value="SR"/>
    <property type="match status" value="1"/>
</dbReference>
<dbReference type="InterPro" id="IPR001190">
    <property type="entry name" value="SRCR"/>
</dbReference>
<dbReference type="Pfam" id="PF00530">
    <property type="entry name" value="SRCR"/>
    <property type="match status" value="1"/>
</dbReference>
<evidence type="ECO:0000313" key="11">
    <source>
        <dbReference type="EMBL" id="GLD61133.1"/>
    </source>
</evidence>
<keyword evidence="6" id="KW-0472">Membrane</keyword>
<keyword evidence="8" id="KW-0325">Glycoprotein</keyword>